<evidence type="ECO:0000256" key="1">
    <source>
        <dbReference type="SAM" id="MobiDB-lite"/>
    </source>
</evidence>
<protein>
    <submittedName>
        <fullName evidence="2">Uncharacterized protein</fullName>
    </submittedName>
</protein>
<name>A0A916Y755_9HYPH</name>
<dbReference type="AlphaFoldDB" id="A0A916Y755"/>
<evidence type="ECO:0000313" key="3">
    <source>
        <dbReference type="Proteomes" id="UP000613160"/>
    </source>
</evidence>
<dbReference type="Proteomes" id="UP000613160">
    <property type="component" value="Unassembled WGS sequence"/>
</dbReference>
<accession>A0A916Y755</accession>
<feature type="region of interest" description="Disordered" evidence="1">
    <location>
        <begin position="41"/>
        <end position="62"/>
    </location>
</feature>
<keyword evidence="3" id="KW-1185">Reference proteome</keyword>
<reference evidence="2" key="1">
    <citation type="journal article" date="2014" name="Int. J. Syst. Evol. Microbiol.">
        <title>Complete genome sequence of Corynebacterium casei LMG S-19264T (=DSM 44701T), isolated from a smear-ripened cheese.</title>
        <authorList>
            <consortium name="US DOE Joint Genome Institute (JGI-PGF)"/>
            <person name="Walter F."/>
            <person name="Albersmeier A."/>
            <person name="Kalinowski J."/>
            <person name="Ruckert C."/>
        </authorList>
    </citation>
    <scope>NUCLEOTIDE SEQUENCE</scope>
    <source>
        <strain evidence="2">CGMCC 1.15493</strain>
    </source>
</reference>
<sequence length="62" mass="6886">MDIPVILIRTEAEPQRHGSRLKAGMTTRMESLAGCHARYRDLPGFGHTTDDPMTSGPAKYSR</sequence>
<comment type="caution">
    <text evidence="2">The sequence shown here is derived from an EMBL/GenBank/DDBJ whole genome shotgun (WGS) entry which is preliminary data.</text>
</comment>
<gene>
    <name evidence="2" type="ORF">GCM10011335_40350</name>
</gene>
<organism evidence="2 3">
    <name type="scientific">Aureimonas glaciei</name>
    <dbReference type="NCBI Taxonomy" id="1776957"/>
    <lineage>
        <taxon>Bacteria</taxon>
        <taxon>Pseudomonadati</taxon>
        <taxon>Pseudomonadota</taxon>
        <taxon>Alphaproteobacteria</taxon>
        <taxon>Hyphomicrobiales</taxon>
        <taxon>Aurantimonadaceae</taxon>
        <taxon>Aureimonas</taxon>
    </lineage>
</organism>
<reference evidence="2" key="2">
    <citation type="submission" date="2020-09" db="EMBL/GenBank/DDBJ databases">
        <authorList>
            <person name="Sun Q."/>
            <person name="Zhou Y."/>
        </authorList>
    </citation>
    <scope>NUCLEOTIDE SEQUENCE</scope>
    <source>
        <strain evidence="2">CGMCC 1.15493</strain>
    </source>
</reference>
<dbReference type="EMBL" id="BMJJ01000011">
    <property type="protein sequence ID" value="GGD33272.1"/>
    <property type="molecule type" value="Genomic_DNA"/>
</dbReference>
<proteinExistence type="predicted"/>
<evidence type="ECO:0000313" key="2">
    <source>
        <dbReference type="EMBL" id="GGD33272.1"/>
    </source>
</evidence>